<evidence type="ECO:0000256" key="18">
    <source>
        <dbReference type="ARBA" id="ARBA00054424"/>
    </source>
</evidence>
<comment type="similarity">
    <text evidence="4">Belongs to the protein kinase superfamily. CAMK Ser/Thr protein kinase family. SNF1 subfamily.</text>
</comment>
<gene>
    <name evidence="26" type="ORF">TR119429</name>
</gene>
<evidence type="ECO:0000259" key="24">
    <source>
        <dbReference type="PROSITE" id="PS50030"/>
    </source>
</evidence>
<dbReference type="Pfam" id="PF00069">
    <property type="entry name" value="Pkinase"/>
    <property type="match status" value="1"/>
</dbReference>
<evidence type="ECO:0000256" key="9">
    <source>
        <dbReference type="ARBA" id="ARBA00022553"/>
    </source>
</evidence>
<feature type="compositionally biased region" description="Basic and acidic residues" evidence="22">
    <location>
        <begin position="463"/>
        <end position="473"/>
    </location>
</feature>
<keyword evidence="7" id="KW-0963">Cytoplasm</keyword>
<keyword evidence="6" id="KW-1003">Cell membrane</keyword>
<evidence type="ECO:0000256" key="19">
    <source>
        <dbReference type="ARBA" id="ARBA00063680"/>
    </source>
</evidence>
<keyword evidence="15" id="KW-0966">Cell projection</keyword>
<evidence type="ECO:0000256" key="3">
    <source>
        <dbReference type="ARBA" id="ARBA00004496"/>
    </source>
</evidence>
<dbReference type="InterPro" id="IPR001772">
    <property type="entry name" value="KA1_dom"/>
</dbReference>
<dbReference type="SMART" id="SM00165">
    <property type="entry name" value="UBA"/>
    <property type="match status" value="1"/>
</dbReference>
<feature type="region of interest" description="Disordered" evidence="22">
    <location>
        <begin position="413"/>
        <end position="551"/>
    </location>
</feature>
<dbReference type="GO" id="GO:0000226">
    <property type="term" value="P:microtubule cytoskeleton organization"/>
    <property type="evidence" value="ECO:0007669"/>
    <property type="project" value="TreeGrafter"/>
</dbReference>
<evidence type="ECO:0000256" key="4">
    <source>
        <dbReference type="ARBA" id="ARBA00006234"/>
    </source>
</evidence>
<dbReference type="PROSITE" id="PS50030">
    <property type="entry name" value="UBA"/>
    <property type="match status" value="1"/>
</dbReference>
<dbReference type="InterPro" id="IPR015940">
    <property type="entry name" value="UBA"/>
</dbReference>
<dbReference type="FunFam" id="3.30.200.20:FF:000003">
    <property type="entry name" value="Non-specific serine/threonine protein kinase"/>
    <property type="match status" value="1"/>
</dbReference>
<feature type="region of interest" description="Disordered" evidence="22">
    <location>
        <begin position="747"/>
        <end position="805"/>
    </location>
</feature>
<dbReference type="InterPro" id="IPR000719">
    <property type="entry name" value="Prot_kinase_dom"/>
</dbReference>
<evidence type="ECO:0000256" key="5">
    <source>
        <dbReference type="ARBA" id="ARBA00012513"/>
    </source>
</evidence>
<feature type="region of interest" description="Disordered" evidence="22">
    <location>
        <begin position="972"/>
        <end position="1031"/>
    </location>
</feature>
<evidence type="ECO:0000256" key="1">
    <source>
        <dbReference type="ARBA" id="ARBA00004236"/>
    </source>
</evidence>
<evidence type="ECO:0000256" key="14">
    <source>
        <dbReference type="ARBA" id="ARBA00023136"/>
    </source>
</evidence>
<evidence type="ECO:0000256" key="8">
    <source>
        <dbReference type="ARBA" id="ARBA00022527"/>
    </source>
</evidence>
<dbReference type="EMBL" id="GEEE01023396">
    <property type="protein sequence ID" value="JAP39829.1"/>
    <property type="molecule type" value="Transcribed_RNA"/>
</dbReference>
<dbReference type="CDD" id="cd14337">
    <property type="entry name" value="UBA_MARK_Par1"/>
    <property type="match status" value="1"/>
</dbReference>
<dbReference type="CDD" id="cd14072">
    <property type="entry name" value="STKc_MARK"/>
    <property type="match status" value="1"/>
</dbReference>
<dbReference type="GO" id="GO:0005737">
    <property type="term" value="C:cytoplasm"/>
    <property type="evidence" value="ECO:0007669"/>
    <property type="project" value="UniProtKB-SubCell"/>
</dbReference>
<dbReference type="FunFam" id="1.10.8.10:FF:000005">
    <property type="entry name" value="Non-specific serine/threonine protein kinase"/>
    <property type="match status" value="1"/>
</dbReference>
<dbReference type="InterPro" id="IPR028375">
    <property type="entry name" value="KA1/Ssp2_C"/>
</dbReference>
<dbReference type="Gene3D" id="1.10.8.10">
    <property type="entry name" value="DNA helicase RuvA subunit, C-terminal domain"/>
    <property type="match status" value="1"/>
</dbReference>
<evidence type="ECO:0000256" key="12">
    <source>
        <dbReference type="ARBA" id="ARBA00022777"/>
    </source>
</evidence>
<comment type="subunit">
    <text evidence="19">Interacts with MAPT/TAU. Interacts with DLG5 (via coiled-coil domain). Interacts with STK3/MST2 and STK4/MST1 in the presence of DLG5. Interacts with YWHAB, YWHAG, YWHAQ and YWHAZ. Interacts with PKP2 (via N-terminus). Interacts with CDC25C. Interacts with KSR1.</text>
</comment>
<evidence type="ECO:0000256" key="6">
    <source>
        <dbReference type="ARBA" id="ARBA00022475"/>
    </source>
</evidence>
<dbReference type="EC" id="2.7.11.1" evidence="5"/>
<dbReference type="InterPro" id="IPR017441">
    <property type="entry name" value="Protein_kinase_ATP_BS"/>
</dbReference>
<organism evidence="26">
    <name type="scientific">Schistocephalus solidus</name>
    <name type="common">Tapeworm</name>
    <dbReference type="NCBI Taxonomy" id="70667"/>
    <lineage>
        <taxon>Eukaryota</taxon>
        <taxon>Metazoa</taxon>
        <taxon>Spiralia</taxon>
        <taxon>Lophotrochozoa</taxon>
        <taxon>Platyhelminthes</taxon>
        <taxon>Cestoda</taxon>
        <taxon>Eucestoda</taxon>
        <taxon>Diphyllobothriidea</taxon>
        <taxon>Diphyllobothriidae</taxon>
        <taxon>Schistocephalus</taxon>
    </lineage>
</organism>
<proteinExistence type="inferred from homology"/>
<evidence type="ECO:0000256" key="15">
    <source>
        <dbReference type="ARBA" id="ARBA00023273"/>
    </source>
</evidence>
<accession>A0A0X3NIP9</accession>
<sequence>MSTGTTLPPVNEQFPNKPDCEAMATPTIAANVSAQPPAPGHHHNGTTKDQNYTPRIRNPDEQPHIGKYKFIRTIGKGNFAKVKLACHVITGKEVAIKIIDKTQLSPSSRQKLLREVRIMKMLDHPNIVKLFEIISNEKVLYLVMEYASGGEVFDFLVTHGKMAEKEARAKFRQIVSAVQYCHQKHVVHRDLKAENLLLDASMNVKIADFGFSNEFSTGTKLDTFCGSPPYAAPELFEGRKYDGPEVDVWSLGVILYTLVSGSLPFDGENLRELRERVLTGKYRVPFYMSTDCEALLRKMLHLNPQKRHSLESVMKDKWINTGYEDNPLTPYIEPKPDLTDPVRIEIMISMGFNRQEIINSLQSGNFDAIAATYFLLGHRTSNVESDSIRGGETSLRPGASIHPTGCRTLVASAGATSKSAKHATGDNAIDSDTKNSVISSTKSGDGTGRASSATPSTNLDSKPTSEADNEHSGKHSIVAGSVPVSNDASASSSSSSSNATAVLNSVPGGSRFPAPQGRKPDARKSPVGGRSSDANRPMMRPRPEPVGTAGDMAVATTTITGIGNIPGYMNVPGQRASMDVTPSSGNGRSGVTKKLSSGPSGVSKPNTAALNTPTGRRLHAVGAGGHADHHLLVNAGAVGNRRSIAGTSALPANTVSLNGSAAGTGRGAASAAAGGVTATIAGAAVVGKAGVVACLEKGGSTSQPGGRLPSHEIRSHVTPAPVPMTGRSKGHHTLLPTTTMTGAAQGLSATAAGSAVSAGSHHENPGANRDLPTVNEQQTLHTGAFNRPGYRETPTPPFSRGRPDYASLRVTTAPTAPHTLGCGPLVSAAGRTNLAGVGVSPGSAPGANQTPSANTSMFSRLNPERRTICTVNPQHLDLDSNFPDSPPGTTTVAARNVSLPLSTSNQSSGAAGFFKNIKTKIGIGKSNTTTPVPAMTASVASATDASSLTTSTLSAAEMSTNETCGIEVDAASEHSAHRSTASASDHLPTSNSGGLAGSIASGGGVGGNPIDSWPVPQGPNGPSAEQPKPRSLRFTWTMKTTSNKEPTVMVNEIKKVLTEHNCEFEQPELFLLICRYGDPSTDASVQWEMEVCKLPRLSMNGVRFKRISGTSIGFRNIATKVSDALKF</sequence>
<dbReference type="Gene3D" id="3.30.200.20">
    <property type="entry name" value="Phosphorylase Kinase, domain 1"/>
    <property type="match status" value="1"/>
</dbReference>
<evidence type="ECO:0000256" key="16">
    <source>
        <dbReference type="ARBA" id="ARBA00047899"/>
    </source>
</evidence>
<feature type="domain" description="Protein kinase" evidence="23">
    <location>
        <begin position="68"/>
        <end position="319"/>
    </location>
</feature>
<dbReference type="GO" id="GO:0050321">
    <property type="term" value="F:tau-protein kinase activity"/>
    <property type="evidence" value="ECO:0007669"/>
    <property type="project" value="TreeGrafter"/>
</dbReference>
<keyword evidence="12" id="KW-0418">Kinase</keyword>
<feature type="region of interest" description="Disordered" evidence="22">
    <location>
        <begin position="579"/>
        <end position="612"/>
    </location>
</feature>
<dbReference type="SUPFAM" id="SSF56112">
    <property type="entry name" value="Protein kinase-like (PK-like)"/>
    <property type="match status" value="1"/>
</dbReference>
<comment type="catalytic activity">
    <reaction evidence="16">
        <text>L-threonyl-[protein] + ATP = O-phospho-L-threonyl-[protein] + ADP + H(+)</text>
        <dbReference type="Rhea" id="RHEA:46608"/>
        <dbReference type="Rhea" id="RHEA-COMP:11060"/>
        <dbReference type="Rhea" id="RHEA-COMP:11605"/>
        <dbReference type="ChEBI" id="CHEBI:15378"/>
        <dbReference type="ChEBI" id="CHEBI:30013"/>
        <dbReference type="ChEBI" id="CHEBI:30616"/>
        <dbReference type="ChEBI" id="CHEBI:61977"/>
        <dbReference type="ChEBI" id="CHEBI:456216"/>
        <dbReference type="EC" id="2.7.11.1"/>
    </reaction>
</comment>
<dbReference type="PROSITE" id="PS50011">
    <property type="entry name" value="PROTEIN_KINASE_DOM"/>
    <property type="match status" value="1"/>
</dbReference>
<keyword evidence="9" id="KW-0597">Phosphoprotein</keyword>
<evidence type="ECO:0000256" key="20">
    <source>
        <dbReference type="ARBA" id="ARBA00071529"/>
    </source>
</evidence>
<feature type="region of interest" description="Disordered" evidence="22">
    <location>
        <begin position="32"/>
        <end position="59"/>
    </location>
</feature>
<feature type="compositionally biased region" description="Polar residues" evidence="22">
    <location>
        <begin position="594"/>
        <end position="612"/>
    </location>
</feature>
<dbReference type="PANTHER" id="PTHR24346">
    <property type="entry name" value="MAP/MICROTUBULE AFFINITY-REGULATING KINASE"/>
    <property type="match status" value="1"/>
</dbReference>
<dbReference type="FunFam" id="3.30.310.80:FF:000001">
    <property type="entry name" value="Non-specific serine/threonine protein kinase"/>
    <property type="match status" value="1"/>
</dbReference>
<dbReference type="SMART" id="SM00220">
    <property type="entry name" value="S_TKc"/>
    <property type="match status" value="1"/>
</dbReference>
<dbReference type="InterPro" id="IPR049508">
    <property type="entry name" value="MARK1-4_cat"/>
</dbReference>
<comment type="catalytic activity">
    <reaction evidence="17">
        <text>L-seryl-[protein] + ATP = O-phospho-L-seryl-[protein] + ADP + H(+)</text>
        <dbReference type="Rhea" id="RHEA:17989"/>
        <dbReference type="Rhea" id="RHEA-COMP:9863"/>
        <dbReference type="Rhea" id="RHEA-COMP:11604"/>
        <dbReference type="ChEBI" id="CHEBI:15378"/>
        <dbReference type="ChEBI" id="CHEBI:29999"/>
        <dbReference type="ChEBI" id="CHEBI:30616"/>
        <dbReference type="ChEBI" id="CHEBI:83421"/>
        <dbReference type="ChEBI" id="CHEBI:456216"/>
        <dbReference type="EC" id="2.7.11.1"/>
    </reaction>
</comment>
<evidence type="ECO:0000256" key="7">
    <source>
        <dbReference type="ARBA" id="ARBA00022490"/>
    </source>
</evidence>
<keyword evidence="8" id="KW-0723">Serine/threonine-protein kinase</keyword>
<evidence type="ECO:0000256" key="22">
    <source>
        <dbReference type="SAM" id="MobiDB-lite"/>
    </source>
</evidence>
<dbReference type="GO" id="GO:0035556">
    <property type="term" value="P:intracellular signal transduction"/>
    <property type="evidence" value="ECO:0007669"/>
    <property type="project" value="TreeGrafter"/>
</dbReference>
<comment type="subcellular location">
    <subcellularLocation>
        <location evidence="1">Cell membrane</location>
    </subcellularLocation>
    <subcellularLocation>
        <location evidence="2">Cell projection</location>
    </subcellularLocation>
    <subcellularLocation>
        <location evidence="3">Cytoplasm</location>
    </subcellularLocation>
</comment>
<feature type="compositionally biased region" description="Low complexity" evidence="22">
    <location>
        <begin position="747"/>
        <end position="759"/>
    </location>
</feature>
<evidence type="ECO:0000256" key="2">
    <source>
        <dbReference type="ARBA" id="ARBA00004316"/>
    </source>
</evidence>
<dbReference type="PROSITE" id="PS00107">
    <property type="entry name" value="PROTEIN_KINASE_ATP"/>
    <property type="match status" value="1"/>
</dbReference>
<dbReference type="Gene3D" id="1.10.510.10">
    <property type="entry name" value="Transferase(Phosphotransferase) domain 1"/>
    <property type="match status" value="1"/>
</dbReference>
<dbReference type="GO" id="GO:0005524">
    <property type="term" value="F:ATP binding"/>
    <property type="evidence" value="ECO:0007669"/>
    <property type="project" value="UniProtKB-UniRule"/>
</dbReference>
<dbReference type="GO" id="GO:0106310">
    <property type="term" value="F:protein serine kinase activity"/>
    <property type="evidence" value="ECO:0007669"/>
    <property type="project" value="RHEA"/>
</dbReference>
<evidence type="ECO:0000256" key="10">
    <source>
        <dbReference type="ARBA" id="ARBA00022679"/>
    </source>
</evidence>
<feature type="compositionally biased region" description="Low complexity" evidence="22">
    <location>
        <begin position="481"/>
        <end position="506"/>
    </location>
</feature>
<dbReference type="PROSITE" id="PS50032">
    <property type="entry name" value="KA1"/>
    <property type="match status" value="1"/>
</dbReference>
<evidence type="ECO:0000256" key="21">
    <source>
        <dbReference type="PROSITE-ProRule" id="PRU10141"/>
    </source>
</evidence>
<dbReference type="Pfam" id="PF02149">
    <property type="entry name" value="KA1"/>
    <property type="match status" value="1"/>
</dbReference>
<feature type="compositionally biased region" description="Polar residues" evidence="22">
    <location>
        <begin position="434"/>
        <end position="462"/>
    </location>
</feature>
<dbReference type="Gene3D" id="3.30.310.80">
    <property type="entry name" value="Kinase associated domain 1, KA1"/>
    <property type="match status" value="1"/>
</dbReference>
<evidence type="ECO:0000259" key="23">
    <source>
        <dbReference type="PROSITE" id="PS50011"/>
    </source>
</evidence>
<dbReference type="FunFam" id="1.10.510.10:FF:001032">
    <property type="entry name" value="KP78b, isoform A"/>
    <property type="match status" value="1"/>
</dbReference>
<protein>
    <recommendedName>
        <fullName evidence="20">MAP/microtubule affinity-regulating kinase 3</fullName>
        <ecNumber evidence="5">2.7.11.1</ecNumber>
    </recommendedName>
</protein>
<evidence type="ECO:0000313" key="26">
    <source>
        <dbReference type="EMBL" id="JAP39829.1"/>
    </source>
</evidence>
<reference evidence="26" key="1">
    <citation type="submission" date="2016-01" db="EMBL/GenBank/DDBJ databases">
        <title>Reference transcriptome for the parasite Schistocephalus solidus: insights into the molecular evolution of parasitism.</title>
        <authorList>
            <person name="Hebert F.O."/>
            <person name="Grambauer S."/>
            <person name="Barber I."/>
            <person name="Landry C.R."/>
            <person name="Aubin-Horth N."/>
        </authorList>
    </citation>
    <scope>NUCLEOTIDE SEQUENCE</scope>
</reference>
<dbReference type="AlphaFoldDB" id="A0A0X3NIP9"/>
<evidence type="ECO:0000256" key="11">
    <source>
        <dbReference type="ARBA" id="ARBA00022741"/>
    </source>
</evidence>
<feature type="region of interest" description="Disordered" evidence="22">
    <location>
        <begin position="699"/>
        <end position="728"/>
    </location>
</feature>
<comment type="function">
    <text evidence="18">Serine/threonine-protein kinase. Involved in the specific phosphorylation of microtubule-associated proteins for MAP2 and MAP4. Phosphorylates the microtubule-associated protein MAPT/TAU. Phosphorylates CDC25C on 'Ser-216'. Regulates localization and activity of some histone deacetylases by mediating phosphorylation of HDAC7, promoting subsequent interaction between HDAC7 and 14-3-3 and export from the nucleus. Regulates localization and activity of MITF by mediating its phosphorylation, promoting subsequent interaction between MITF and 14-3-3 and retention in the cytosol. Negatively regulates the Hippo signaling pathway and antagonizes the phosphorylation of LATS1. Cooperates with DLG5 to inhibit the kinase activity of STK3/MST2 toward LATS1. Phosphorylates PKP2 and KSR1.</text>
</comment>
<keyword evidence="14" id="KW-0472">Membrane</keyword>
<dbReference type="PANTHER" id="PTHR24346:SF82">
    <property type="entry name" value="KP78A-RELATED"/>
    <property type="match status" value="1"/>
</dbReference>
<evidence type="ECO:0000256" key="17">
    <source>
        <dbReference type="ARBA" id="ARBA00048679"/>
    </source>
</evidence>
<evidence type="ECO:0000259" key="25">
    <source>
        <dbReference type="PROSITE" id="PS50032"/>
    </source>
</evidence>
<keyword evidence="10" id="KW-0808">Transferase</keyword>
<feature type="compositionally biased region" description="Gly residues" evidence="22">
    <location>
        <begin position="994"/>
        <end position="1007"/>
    </location>
</feature>
<dbReference type="GO" id="GO:0042995">
    <property type="term" value="C:cell projection"/>
    <property type="evidence" value="ECO:0007669"/>
    <property type="project" value="UniProtKB-SubCell"/>
</dbReference>
<keyword evidence="11 21" id="KW-0547">Nucleotide-binding</keyword>
<dbReference type="GO" id="GO:0005886">
    <property type="term" value="C:plasma membrane"/>
    <property type="evidence" value="ECO:0007669"/>
    <property type="project" value="UniProtKB-SubCell"/>
</dbReference>
<dbReference type="PROSITE" id="PS00108">
    <property type="entry name" value="PROTEIN_KINASE_ST"/>
    <property type="match status" value="1"/>
</dbReference>
<dbReference type="InterPro" id="IPR011009">
    <property type="entry name" value="Kinase-like_dom_sf"/>
</dbReference>
<feature type="binding site" evidence="21">
    <location>
        <position position="97"/>
    </location>
    <ligand>
        <name>ATP</name>
        <dbReference type="ChEBI" id="CHEBI:30616"/>
    </ligand>
</feature>
<feature type="domain" description="UBA" evidence="24">
    <location>
        <begin position="337"/>
        <end position="378"/>
    </location>
</feature>
<evidence type="ECO:0000256" key="13">
    <source>
        <dbReference type="ARBA" id="ARBA00022840"/>
    </source>
</evidence>
<keyword evidence="13 21" id="KW-0067">ATP-binding</keyword>
<feature type="domain" description="KA1" evidence="25">
    <location>
        <begin position="1078"/>
        <end position="1127"/>
    </location>
</feature>
<name>A0A0X3NIP9_SCHSO</name>
<dbReference type="SUPFAM" id="SSF103243">
    <property type="entry name" value="KA1-like"/>
    <property type="match status" value="1"/>
</dbReference>
<feature type="compositionally biased region" description="Polar residues" evidence="22">
    <location>
        <begin position="978"/>
        <end position="989"/>
    </location>
</feature>
<dbReference type="InterPro" id="IPR008271">
    <property type="entry name" value="Ser/Thr_kinase_AS"/>
</dbReference>